<dbReference type="RefSeq" id="WP_265049233.1">
    <property type="nucleotide sequence ID" value="NZ_CP100390.1"/>
</dbReference>
<evidence type="ECO:0000313" key="6">
    <source>
        <dbReference type="EMBL" id="UZE97756.1"/>
    </source>
</evidence>
<evidence type="ECO:0000256" key="1">
    <source>
        <dbReference type="ARBA" id="ARBA00007365"/>
    </source>
</evidence>
<name>A0ABY6N6N7_9ALTE</name>
<dbReference type="GO" id="GO:0016853">
    <property type="term" value="F:isomerase activity"/>
    <property type="evidence" value="ECO:0007669"/>
    <property type="project" value="UniProtKB-KW"/>
</dbReference>
<keyword evidence="2 4" id="KW-0697">Rotamase</keyword>
<evidence type="ECO:0000256" key="2">
    <source>
        <dbReference type="ARBA" id="ARBA00023110"/>
    </source>
</evidence>
<comment type="catalytic activity">
    <reaction evidence="4">
        <text>[protein]-peptidylproline (omega=180) = [protein]-peptidylproline (omega=0)</text>
        <dbReference type="Rhea" id="RHEA:16237"/>
        <dbReference type="Rhea" id="RHEA-COMP:10747"/>
        <dbReference type="Rhea" id="RHEA-COMP:10748"/>
        <dbReference type="ChEBI" id="CHEBI:83833"/>
        <dbReference type="ChEBI" id="CHEBI:83834"/>
        <dbReference type="EC" id="5.2.1.8"/>
    </reaction>
</comment>
<reference evidence="6" key="1">
    <citation type="submission" date="2022-06" db="EMBL/GenBank/DDBJ databases">
        <title>Alkalimarinus sp. nov., isolated from gut of a Alitta virens.</title>
        <authorList>
            <person name="Yang A.I."/>
            <person name="Shin N.-R."/>
        </authorList>
    </citation>
    <scope>NUCLEOTIDE SEQUENCE</scope>
    <source>
        <strain evidence="6">A2M4</strain>
    </source>
</reference>
<comment type="function">
    <text evidence="4">PPIases accelerate the folding of proteins. It catalyzes the cis-trans isomerization of proline imidic peptide bonds in oligopeptides.</text>
</comment>
<accession>A0ABY6N6N7</accession>
<keyword evidence="7" id="KW-1185">Reference proteome</keyword>
<dbReference type="PRINTS" id="PR00153">
    <property type="entry name" value="CSAPPISMRASE"/>
</dbReference>
<evidence type="ECO:0000259" key="5">
    <source>
        <dbReference type="PROSITE" id="PS50072"/>
    </source>
</evidence>
<dbReference type="Proteomes" id="UP001163739">
    <property type="component" value="Chromosome"/>
</dbReference>
<evidence type="ECO:0000313" key="7">
    <source>
        <dbReference type="Proteomes" id="UP001163739"/>
    </source>
</evidence>
<dbReference type="PROSITE" id="PS50072">
    <property type="entry name" value="CSA_PPIASE_2"/>
    <property type="match status" value="1"/>
</dbReference>
<protein>
    <recommendedName>
        <fullName evidence="4">Peptidyl-prolyl cis-trans isomerase</fullName>
        <shortName evidence="4">PPIase</shortName>
        <ecNumber evidence="4">5.2.1.8</ecNumber>
    </recommendedName>
</protein>
<feature type="signal peptide" evidence="4">
    <location>
        <begin position="1"/>
        <end position="25"/>
    </location>
</feature>
<dbReference type="InterPro" id="IPR020892">
    <property type="entry name" value="Cyclophilin-type_PPIase_CS"/>
</dbReference>
<dbReference type="InterPro" id="IPR044665">
    <property type="entry name" value="E_coli_cyclophilin_A-like"/>
</dbReference>
<comment type="similarity">
    <text evidence="1 4">Belongs to the cyclophilin-type PPIase family.</text>
</comment>
<sequence>MRSYISFIKPFLLCLSLILSSIATAADTNATANDVKVLIETNHGDITVKLNPEKAPITVKNFLGYVNSGFYTKTVFHRVIPGFMIQGGGFYKSMDKLPTRTPIRNEASNGLHNNRGTIAMARTSDPHSASSQFFINVANNNFLDYSAQSMGYAVFGNVVDGMDVVEKIENVKTTKRNMHANIPVDPVVIKSISVVK</sequence>
<keyword evidence="3 4" id="KW-0413">Isomerase</keyword>
<dbReference type="SUPFAM" id="SSF50891">
    <property type="entry name" value="Cyclophilin-like"/>
    <property type="match status" value="1"/>
</dbReference>
<evidence type="ECO:0000256" key="3">
    <source>
        <dbReference type="ARBA" id="ARBA00023235"/>
    </source>
</evidence>
<dbReference type="EMBL" id="CP100390">
    <property type="protein sequence ID" value="UZE97756.1"/>
    <property type="molecule type" value="Genomic_DNA"/>
</dbReference>
<keyword evidence="4" id="KW-0732">Signal</keyword>
<proteinExistence type="inferred from homology"/>
<dbReference type="EC" id="5.2.1.8" evidence="4"/>
<evidence type="ECO:0000256" key="4">
    <source>
        <dbReference type="RuleBase" id="RU363019"/>
    </source>
</evidence>
<dbReference type="InterPro" id="IPR002130">
    <property type="entry name" value="Cyclophilin-type_PPIase_dom"/>
</dbReference>
<dbReference type="Gene3D" id="2.40.100.10">
    <property type="entry name" value="Cyclophilin-like"/>
    <property type="match status" value="1"/>
</dbReference>
<organism evidence="6 7">
    <name type="scientific">Alkalimarinus alittae</name>
    <dbReference type="NCBI Taxonomy" id="2961619"/>
    <lineage>
        <taxon>Bacteria</taxon>
        <taxon>Pseudomonadati</taxon>
        <taxon>Pseudomonadota</taxon>
        <taxon>Gammaproteobacteria</taxon>
        <taxon>Alteromonadales</taxon>
        <taxon>Alteromonadaceae</taxon>
        <taxon>Alkalimarinus</taxon>
    </lineage>
</organism>
<dbReference type="PROSITE" id="PS00170">
    <property type="entry name" value="CSA_PPIASE_1"/>
    <property type="match status" value="1"/>
</dbReference>
<feature type="chain" id="PRO_5044953157" description="Peptidyl-prolyl cis-trans isomerase" evidence="4">
    <location>
        <begin position="26"/>
        <end position="196"/>
    </location>
</feature>
<feature type="domain" description="PPIase cyclophilin-type" evidence="5">
    <location>
        <begin position="40"/>
        <end position="194"/>
    </location>
</feature>
<dbReference type="CDD" id="cd01920">
    <property type="entry name" value="cyclophilin_EcCYP_like"/>
    <property type="match status" value="1"/>
</dbReference>
<dbReference type="PANTHER" id="PTHR43246">
    <property type="entry name" value="PEPTIDYL-PROLYL CIS-TRANS ISOMERASE CYP38, CHLOROPLASTIC"/>
    <property type="match status" value="1"/>
</dbReference>
<dbReference type="InterPro" id="IPR029000">
    <property type="entry name" value="Cyclophilin-like_dom_sf"/>
</dbReference>
<dbReference type="Pfam" id="PF00160">
    <property type="entry name" value="Pro_isomerase"/>
    <property type="match status" value="1"/>
</dbReference>
<gene>
    <name evidence="6" type="ORF">NKI27_08490</name>
</gene>